<keyword evidence="1" id="KW-1133">Transmembrane helix</keyword>
<organism evidence="2">
    <name type="scientific">viral metagenome</name>
    <dbReference type="NCBI Taxonomy" id="1070528"/>
    <lineage>
        <taxon>unclassified sequences</taxon>
        <taxon>metagenomes</taxon>
        <taxon>organismal metagenomes</taxon>
    </lineage>
</organism>
<name>A0A6C0LE49_9ZZZZ</name>
<dbReference type="EMBL" id="MN740483">
    <property type="protein sequence ID" value="QHU29229.1"/>
    <property type="molecule type" value="Genomic_DNA"/>
</dbReference>
<reference evidence="2" key="1">
    <citation type="journal article" date="2020" name="Nature">
        <title>Giant virus diversity and host interactions through global metagenomics.</title>
        <authorList>
            <person name="Schulz F."/>
            <person name="Roux S."/>
            <person name="Paez-Espino D."/>
            <person name="Jungbluth S."/>
            <person name="Walsh D.A."/>
            <person name="Denef V.J."/>
            <person name="McMahon K.D."/>
            <person name="Konstantinidis K.T."/>
            <person name="Eloe-Fadrosh E.A."/>
            <person name="Kyrpides N.C."/>
            <person name="Woyke T."/>
        </authorList>
    </citation>
    <scope>NUCLEOTIDE SEQUENCE</scope>
    <source>
        <strain evidence="2">GVMAG-M-3300027804-47</strain>
    </source>
</reference>
<accession>A0A6C0LE49</accession>
<feature type="transmembrane region" description="Helical" evidence="1">
    <location>
        <begin position="227"/>
        <end position="249"/>
    </location>
</feature>
<proteinExistence type="predicted"/>
<protein>
    <submittedName>
        <fullName evidence="2">Uncharacterized protein</fullName>
    </submittedName>
</protein>
<keyword evidence="1" id="KW-0812">Transmembrane</keyword>
<dbReference type="AlphaFoldDB" id="A0A6C0LE49"/>
<sequence>MTKTPEETREDLCVITECEDTPVNFNLDSDKAQKPNRSECCYDLAKKMREFLHKDTYMLRYPENTKMDDEITDRMRILYGKFFQAYTVRTSKPISSSDNGRYFNIFGILPLELMPASYIPFNYKKFDMNLDRLTKGESFTDDDYKKIFVDYDPTLKKIKGNETKYIDGDDLKKYLTYCLDKKLSNPKAIFNAYNTYRMTTSVCVFWFFIIILMLFVMYYYYRDVYSYILVGITILVVLIAIISKMIYILNLD</sequence>
<keyword evidence="1" id="KW-0472">Membrane</keyword>
<evidence type="ECO:0000313" key="2">
    <source>
        <dbReference type="EMBL" id="QHU29229.1"/>
    </source>
</evidence>
<evidence type="ECO:0000256" key="1">
    <source>
        <dbReference type="SAM" id="Phobius"/>
    </source>
</evidence>
<feature type="transmembrane region" description="Helical" evidence="1">
    <location>
        <begin position="202"/>
        <end position="221"/>
    </location>
</feature>